<dbReference type="Proteomes" id="UP000078046">
    <property type="component" value="Unassembled WGS sequence"/>
</dbReference>
<feature type="domain" description="Endonuclease/exonuclease/phosphatase" evidence="1">
    <location>
        <begin position="72"/>
        <end position="172"/>
    </location>
</feature>
<dbReference type="PANTHER" id="PTHR33395">
    <property type="entry name" value="TRANSCRIPTASE, PUTATIVE-RELATED-RELATED"/>
    <property type="match status" value="1"/>
</dbReference>
<name>A0A177AP61_9BILA</name>
<dbReference type="GO" id="GO:0007508">
    <property type="term" value="P:larval heart development"/>
    <property type="evidence" value="ECO:0007669"/>
    <property type="project" value="TreeGrafter"/>
</dbReference>
<evidence type="ECO:0000313" key="3">
    <source>
        <dbReference type="Proteomes" id="UP000078046"/>
    </source>
</evidence>
<proteinExistence type="predicted"/>
<reference evidence="2 3" key="1">
    <citation type="submission" date="2016-04" db="EMBL/GenBank/DDBJ databases">
        <title>The genome of Intoshia linei affirms orthonectids as highly simplified spiralians.</title>
        <authorList>
            <person name="Mikhailov K.V."/>
            <person name="Slusarev G.S."/>
            <person name="Nikitin M.A."/>
            <person name="Logacheva M.D."/>
            <person name="Penin A."/>
            <person name="Aleoshin V."/>
            <person name="Panchin Y.V."/>
        </authorList>
    </citation>
    <scope>NUCLEOTIDE SEQUENCE [LARGE SCALE GENOMIC DNA]</scope>
    <source>
        <strain evidence="2">Intl2013</strain>
        <tissue evidence="2">Whole animal</tissue>
    </source>
</reference>
<comment type="caution">
    <text evidence="2">The sequence shown here is derived from an EMBL/GenBank/DDBJ whole genome shotgun (WGS) entry which is preliminary data.</text>
</comment>
<dbReference type="EMBL" id="LWCA01002984">
    <property type="protein sequence ID" value="OAF63620.1"/>
    <property type="molecule type" value="Genomic_DNA"/>
</dbReference>
<protein>
    <recommendedName>
        <fullName evidence="1">Endonuclease/exonuclease/phosphatase domain-containing protein</fullName>
    </recommendedName>
</protein>
<dbReference type="InterPro" id="IPR036691">
    <property type="entry name" value="Endo/exonu/phosph_ase_sf"/>
</dbReference>
<dbReference type="SUPFAM" id="SSF56219">
    <property type="entry name" value="DNase I-like"/>
    <property type="match status" value="1"/>
</dbReference>
<gene>
    <name evidence="2" type="ORF">A3Q56_08675</name>
</gene>
<dbReference type="GO" id="GO:0031012">
    <property type="term" value="C:extracellular matrix"/>
    <property type="evidence" value="ECO:0007669"/>
    <property type="project" value="TreeGrafter"/>
</dbReference>
<dbReference type="OrthoDB" id="10070808at2759"/>
<dbReference type="AlphaFoldDB" id="A0A177AP61"/>
<dbReference type="Gene3D" id="3.60.10.10">
    <property type="entry name" value="Endonuclease/exonuclease/phosphatase"/>
    <property type="match status" value="1"/>
</dbReference>
<dbReference type="GO" id="GO:0003824">
    <property type="term" value="F:catalytic activity"/>
    <property type="evidence" value="ECO:0007669"/>
    <property type="project" value="InterPro"/>
</dbReference>
<evidence type="ECO:0000313" key="2">
    <source>
        <dbReference type="EMBL" id="OAF63620.1"/>
    </source>
</evidence>
<dbReference type="InterPro" id="IPR005135">
    <property type="entry name" value="Endo/exonuclease/phosphatase"/>
</dbReference>
<keyword evidence="3" id="KW-1185">Reference proteome</keyword>
<dbReference type="Pfam" id="PF14529">
    <property type="entry name" value="Exo_endo_phos_2"/>
    <property type="match status" value="1"/>
</dbReference>
<evidence type="ECO:0000259" key="1">
    <source>
        <dbReference type="Pfam" id="PF14529"/>
    </source>
</evidence>
<dbReference type="GO" id="GO:0061343">
    <property type="term" value="P:cell adhesion involved in heart morphogenesis"/>
    <property type="evidence" value="ECO:0007669"/>
    <property type="project" value="TreeGrafter"/>
</dbReference>
<accession>A0A177AP61</accession>
<sequence length="201" mass="23490">MKIQKTDSLKNPSSLYALPNFQQSVTNNRKFEGCAIYVHQNLTFSQLPLMNEIPRIEHCWIKLTTTENENIIIGCIYKSPSSSNESNKMLIKLLGGVSDKHDRLLITGDFNCPAINWNDPHSNLTGFPYYLRNFVYNNELKQIVKLNTQYRNTSSSLLDLIISRNEIRRSYNANYDIYKKANLKFIKSIRARRFNFRKKPM</sequence>
<dbReference type="PANTHER" id="PTHR33395:SF22">
    <property type="entry name" value="REVERSE TRANSCRIPTASE DOMAIN-CONTAINING PROTEIN"/>
    <property type="match status" value="1"/>
</dbReference>
<organism evidence="2 3">
    <name type="scientific">Intoshia linei</name>
    <dbReference type="NCBI Taxonomy" id="1819745"/>
    <lineage>
        <taxon>Eukaryota</taxon>
        <taxon>Metazoa</taxon>
        <taxon>Spiralia</taxon>
        <taxon>Lophotrochozoa</taxon>
        <taxon>Mesozoa</taxon>
        <taxon>Orthonectida</taxon>
        <taxon>Rhopaluridae</taxon>
        <taxon>Intoshia</taxon>
    </lineage>
</organism>